<evidence type="ECO:0000256" key="4">
    <source>
        <dbReference type="SAM" id="Phobius"/>
    </source>
</evidence>
<feature type="transmembrane region" description="Helical" evidence="4">
    <location>
        <begin position="117"/>
        <end position="149"/>
    </location>
</feature>
<keyword evidence="4" id="KW-0812">Transmembrane</keyword>
<sequence length="616" mass="64678">MTGYPAEPRLDCDVIMKGGITSGVIYPRAVCELARTYRLRSVGGASAGAIAAAAAAAAEYGRTADGFEKLANLPDEISEPAAIGGSVLFRLFQPAGRTRGLFRVATAGLGKRKAIQVIAIALAVVRSFPIAVALGALPGIVLLILALFGTGIARVTAIVAAVLLLLVGATLGAAVGIAQRVGRAVPANNFGLCSGMPGPGSSGQAEALTPWLHKTVQDLAGRGTAGTPLTFGDLETHGCALRVMTTNLTRGQPLAMPWSDRQYFFDEKEFRDLFPADVVEWMVDHPPANAAEAPDSLRPLPAPEHLPVLVATRMSLSFPFLLSAIPLHTLDAAAPGGHRVHWFSDGGICSNLPVHFFDSPLPSRPTFAIDLAPFPPGREKSDVERENTFLPALDDSGRPPRWTTWPSTGLGSLVGFAGAMLSTARSWVDESQAAMPGYDDRIVTVYVEDDEGGLNLEMDQSQITGLAERGKAAAEQLVERFAGELPGTTPALGWERQRWLRFRTATAGLSGWLTGFRTGYTATPPATTPYGDLAGPGATETPPSHDFEPARRIAVDQRTGELLTLATDWAEPPADAFTEGAPEPAPVLQLVPKAWIERPGSPGGSGSPGPGLGGSA</sequence>
<evidence type="ECO:0000259" key="5">
    <source>
        <dbReference type="PROSITE" id="PS51635"/>
    </source>
</evidence>
<comment type="caution">
    <text evidence="2">Lacks conserved residue(s) required for the propagation of feature annotation.</text>
</comment>
<feature type="transmembrane region" description="Helical" evidence="4">
    <location>
        <begin position="155"/>
        <end position="178"/>
    </location>
</feature>
<keyword evidence="4" id="KW-1133">Transmembrane helix</keyword>
<gene>
    <name evidence="6" type="ORF">SAMN05421837_114161</name>
</gene>
<organism evidence="6 7">
    <name type="scientific">Amycolatopsis pretoriensis</name>
    <dbReference type="NCBI Taxonomy" id="218821"/>
    <lineage>
        <taxon>Bacteria</taxon>
        <taxon>Bacillati</taxon>
        <taxon>Actinomycetota</taxon>
        <taxon>Actinomycetes</taxon>
        <taxon>Pseudonocardiales</taxon>
        <taxon>Pseudonocardiaceae</taxon>
        <taxon>Amycolatopsis</taxon>
    </lineage>
</organism>
<protein>
    <submittedName>
        <fullName evidence="6">Patatin-like phospholipase</fullName>
    </submittedName>
</protein>
<keyword evidence="1 2" id="KW-0443">Lipid metabolism</keyword>
<proteinExistence type="predicted"/>
<dbReference type="GO" id="GO:0016042">
    <property type="term" value="P:lipid catabolic process"/>
    <property type="evidence" value="ECO:0007669"/>
    <property type="project" value="UniProtKB-UniRule"/>
</dbReference>
<evidence type="ECO:0000256" key="2">
    <source>
        <dbReference type="PROSITE-ProRule" id="PRU01161"/>
    </source>
</evidence>
<dbReference type="OrthoDB" id="9770965at2"/>
<evidence type="ECO:0000256" key="3">
    <source>
        <dbReference type="SAM" id="MobiDB-lite"/>
    </source>
</evidence>
<reference evidence="7" key="1">
    <citation type="submission" date="2016-10" db="EMBL/GenBank/DDBJ databases">
        <authorList>
            <person name="Varghese N."/>
            <person name="Submissions S."/>
        </authorList>
    </citation>
    <scope>NUCLEOTIDE SEQUENCE [LARGE SCALE GENOMIC DNA]</scope>
    <source>
        <strain evidence="7">DSM 44654</strain>
    </source>
</reference>
<dbReference type="SUPFAM" id="SSF52151">
    <property type="entry name" value="FabD/lysophospholipase-like"/>
    <property type="match status" value="1"/>
</dbReference>
<dbReference type="GO" id="GO:0016787">
    <property type="term" value="F:hydrolase activity"/>
    <property type="evidence" value="ECO:0007669"/>
    <property type="project" value="UniProtKB-UniRule"/>
</dbReference>
<evidence type="ECO:0000313" key="7">
    <source>
        <dbReference type="Proteomes" id="UP000198878"/>
    </source>
</evidence>
<dbReference type="STRING" id="218821.SAMN05421837_114161"/>
<dbReference type="RefSeq" id="WP_086677917.1">
    <property type="nucleotide sequence ID" value="NZ_FNUJ01000014.1"/>
</dbReference>
<keyword evidence="4" id="KW-0472">Membrane</keyword>
<dbReference type="InterPro" id="IPR016035">
    <property type="entry name" value="Acyl_Trfase/lysoPLipase"/>
</dbReference>
<dbReference type="InterPro" id="IPR002641">
    <property type="entry name" value="PNPLA_dom"/>
</dbReference>
<dbReference type="Proteomes" id="UP000198878">
    <property type="component" value="Unassembled WGS sequence"/>
</dbReference>
<keyword evidence="2" id="KW-0442">Lipid degradation</keyword>
<feature type="region of interest" description="Disordered" evidence="3">
    <location>
        <begin position="596"/>
        <end position="616"/>
    </location>
</feature>
<feature type="compositionally biased region" description="Gly residues" evidence="3">
    <location>
        <begin position="601"/>
        <end position="616"/>
    </location>
</feature>
<dbReference type="AlphaFoldDB" id="A0A1H5RJD5"/>
<dbReference type="Gene3D" id="3.40.1090.10">
    <property type="entry name" value="Cytosolic phospholipase A2 catalytic domain"/>
    <property type="match status" value="1"/>
</dbReference>
<name>A0A1H5RJD5_9PSEU</name>
<keyword evidence="7" id="KW-1185">Reference proteome</keyword>
<feature type="active site" description="Proton acceptor" evidence="2">
    <location>
        <position position="345"/>
    </location>
</feature>
<dbReference type="Pfam" id="PF01734">
    <property type="entry name" value="Patatin"/>
    <property type="match status" value="1"/>
</dbReference>
<keyword evidence="2" id="KW-0378">Hydrolase</keyword>
<evidence type="ECO:0000313" key="6">
    <source>
        <dbReference type="EMBL" id="SEF37601.1"/>
    </source>
</evidence>
<evidence type="ECO:0000256" key="1">
    <source>
        <dbReference type="ARBA" id="ARBA00023098"/>
    </source>
</evidence>
<dbReference type="EMBL" id="FNUJ01000014">
    <property type="protein sequence ID" value="SEF37601.1"/>
    <property type="molecule type" value="Genomic_DNA"/>
</dbReference>
<feature type="active site" description="Nucleophile" evidence="2">
    <location>
        <position position="46"/>
    </location>
</feature>
<dbReference type="PROSITE" id="PS51635">
    <property type="entry name" value="PNPLA"/>
    <property type="match status" value="1"/>
</dbReference>
<feature type="domain" description="PNPLA" evidence="5">
    <location>
        <begin position="14"/>
        <end position="358"/>
    </location>
</feature>
<accession>A0A1H5RJD5</accession>
<feature type="short sequence motif" description="GXSXG" evidence="2">
    <location>
        <begin position="44"/>
        <end position="48"/>
    </location>
</feature>
<feature type="short sequence motif" description="DGA/G" evidence="2">
    <location>
        <begin position="345"/>
        <end position="347"/>
    </location>
</feature>